<reference evidence="1" key="2">
    <citation type="journal article" date="2015" name="Data Brief">
        <title>Shoot transcriptome of the giant reed, Arundo donax.</title>
        <authorList>
            <person name="Barrero R.A."/>
            <person name="Guerrero F.D."/>
            <person name="Moolhuijzen P."/>
            <person name="Goolsby J.A."/>
            <person name="Tidwell J."/>
            <person name="Bellgard S.E."/>
            <person name="Bellgard M.I."/>
        </authorList>
    </citation>
    <scope>NUCLEOTIDE SEQUENCE</scope>
    <source>
        <tissue evidence="1">Shoot tissue taken approximately 20 cm above the soil surface</tissue>
    </source>
</reference>
<dbReference type="EMBL" id="GBRH01234749">
    <property type="protein sequence ID" value="JAD63146.1"/>
    <property type="molecule type" value="Transcribed_RNA"/>
</dbReference>
<organism evidence="1">
    <name type="scientific">Arundo donax</name>
    <name type="common">Giant reed</name>
    <name type="synonym">Donax arundinaceus</name>
    <dbReference type="NCBI Taxonomy" id="35708"/>
    <lineage>
        <taxon>Eukaryota</taxon>
        <taxon>Viridiplantae</taxon>
        <taxon>Streptophyta</taxon>
        <taxon>Embryophyta</taxon>
        <taxon>Tracheophyta</taxon>
        <taxon>Spermatophyta</taxon>
        <taxon>Magnoliopsida</taxon>
        <taxon>Liliopsida</taxon>
        <taxon>Poales</taxon>
        <taxon>Poaceae</taxon>
        <taxon>PACMAD clade</taxon>
        <taxon>Arundinoideae</taxon>
        <taxon>Arundineae</taxon>
        <taxon>Arundo</taxon>
    </lineage>
</organism>
<proteinExistence type="predicted"/>
<dbReference type="AlphaFoldDB" id="A0A0A9BII0"/>
<accession>A0A0A9BII0</accession>
<reference evidence="1" key="1">
    <citation type="submission" date="2014-09" db="EMBL/GenBank/DDBJ databases">
        <authorList>
            <person name="Magalhaes I.L.F."/>
            <person name="Oliveira U."/>
            <person name="Santos F.R."/>
            <person name="Vidigal T.H.D.A."/>
            <person name="Brescovit A.D."/>
            <person name="Santos A.J."/>
        </authorList>
    </citation>
    <scope>NUCLEOTIDE SEQUENCE</scope>
    <source>
        <tissue evidence="1">Shoot tissue taken approximately 20 cm above the soil surface</tissue>
    </source>
</reference>
<sequence length="54" mass="6350">MEANHIPTWLKLVPCAFYASKLVPFPLEHFKLLLVLTTVFIVRKNSRPELQERN</sequence>
<evidence type="ECO:0000313" key="1">
    <source>
        <dbReference type="EMBL" id="JAD63146.1"/>
    </source>
</evidence>
<name>A0A0A9BII0_ARUDO</name>
<protein>
    <submittedName>
        <fullName evidence="1">Uncharacterized protein</fullName>
    </submittedName>
</protein>